<keyword evidence="4" id="KW-1185">Reference proteome</keyword>
<dbReference type="PANTHER" id="PTHR31549:SF277">
    <property type="entry name" value="OS08G0167400 PROTEIN"/>
    <property type="match status" value="1"/>
</dbReference>
<accession>A0AA88VAJ3</accession>
<keyword evidence="2" id="KW-0472">Membrane</keyword>
<dbReference type="PANTHER" id="PTHR31549">
    <property type="entry name" value="PROTEIN, PUTATIVE (DUF247)-RELATED-RELATED"/>
    <property type="match status" value="1"/>
</dbReference>
<gene>
    <name evidence="3" type="ORF">RJ639_018650</name>
</gene>
<dbReference type="InterPro" id="IPR004158">
    <property type="entry name" value="DUF247_pln"/>
</dbReference>
<feature type="transmembrane region" description="Helical" evidence="2">
    <location>
        <begin position="523"/>
        <end position="546"/>
    </location>
</feature>
<proteinExistence type="predicted"/>
<evidence type="ECO:0000313" key="4">
    <source>
        <dbReference type="Proteomes" id="UP001188597"/>
    </source>
</evidence>
<organism evidence="3 4">
    <name type="scientific">Escallonia herrerae</name>
    <dbReference type="NCBI Taxonomy" id="1293975"/>
    <lineage>
        <taxon>Eukaryota</taxon>
        <taxon>Viridiplantae</taxon>
        <taxon>Streptophyta</taxon>
        <taxon>Embryophyta</taxon>
        <taxon>Tracheophyta</taxon>
        <taxon>Spermatophyta</taxon>
        <taxon>Magnoliopsida</taxon>
        <taxon>eudicotyledons</taxon>
        <taxon>Gunneridae</taxon>
        <taxon>Pentapetalae</taxon>
        <taxon>asterids</taxon>
        <taxon>campanulids</taxon>
        <taxon>Escalloniales</taxon>
        <taxon>Escalloniaceae</taxon>
        <taxon>Escallonia</taxon>
    </lineage>
</organism>
<protein>
    <submittedName>
        <fullName evidence="3">Uncharacterized protein</fullName>
    </submittedName>
</protein>
<dbReference type="Pfam" id="PF03140">
    <property type="entry name" value="DUF247"/>
    <property type="match status" value="1"/>
</dbReference>
<evidence type="ECO:0000313" key="3">
    <source>
        <dbReference type="EMBL" id="KAK3004840.1"/>
    </source>
</evidence>
<keyword evidence="2" id="KW-1133">Transmembrane helix</keyword>
<feature type="region of interest" description="Disordered" evidence="1">
    <location>
        <begin position="350"/>
        <end position="369"/>
    </location>
</feature>
<dbReference type="AlphaFoldDB" id="A0AA88VAJ3"/>
<evidence type="ECO:0000256" key="1">
    <source>
        <dbReference type="SAM" id="MobiDB-lite"/>
    </source>
</evidence>
<comment type="caution">
    <text evidence="3">The sequence shown here is derived from an EMBL/GenBank/DDBJ whole genome shotgun (WGS) entry which is preliminary data.</text>
</comment>
<sequence>MSFLQPTMASSSSLNSSFDEHRWVIQIRRTLDEELEEDLTEIPVSIFNVPKVLMASDPGSYVPQEVAIGPYHHWRSELYEMERYKLAAAKRTQKQLQSVKFKHLVDQLTKLESRIRACYHKYLDFSGETLAWMMAVDASFLLEFLQVYAVKEGKVFTRVTSRMSHLVDEAGKKSIHHAILRDMVMLENQIPLFLLRKMLEFRLLSMELADETLLSMLVGLCSELSPFKMIKDFNPPTVQVTDRAHLLDFLYHMIVPISQELSEIVEVEAEDHPEVEESDGKPSGSSSHVKQLFNMLWSLLSKLNDGPVRSIKNVILSKPVKFVVKMPWTIVSNLPGIRLIKQPIENMFSQDKEEVKPEKEDSNSNTNVTKPPLIEEITIPSVTQLSEAGVLFLPTNGDISTISFDSKTCTVYLPTVSLDINTEVISRNLVAYEACNASGPLVFTRYTELMNGIIDNEEDAKFLRERGIISNRLKSDKEVANLWNGMSKSLRLTKVPSLDKVIEDVNKHYNSRWKVKLRKFVKIYVFGSWQFLTLLAAIALLILMTLQAFCSIYTCSRILNHVGNLQ</sequence>
<dbReference type="EMBL" id="JAVXUP010002199">
    <property type="protein sequence ID" value="KAK3004840.1"/>
    <property type="molecule type" value="Genomic_DNA"/>
</dbReference>
<evidence type="ECO:0000256" key="2">
    <source>
        <dbReference type="SAM" id="Phobius"/>
    </source>
</evidence>
<reference evidence="3" key="1">
    <citation type="submission" date="2022-12" db="EMBL/GenBank/DDBJ databases">
        <title>Draft genome assemblies for two species of Escallonia (Escalloniales).</title>
        <authorList>
            <person name="Chanderbali A."/>
            <person name="Dervinis C."/>
            <person name="Anghel I."/>
            <person name="Soltis D."/>
            <person name="Soltis P."/>
            <person name="Zapata F."/>
        </authorList>
    </citation>
    <scope>NUCLEOTIDE SEQUENCE</scope>
    <source>
        <strain evidence="3">UCBG64.0493</strain>
        <tissue evidence="3">Leaf</tissue>
    </source>
</reference>
<name>A0AA88VAJ3_9ASTE</name>
<dbReference type="Proteomes" id="UP001188597">
    <property type="component" value="Unassembled WGS sequence"/>
</dbReference>
<keyword evidence="2" id="KW-0812">Transmembrane</keyword>
<feature type="compositionally biased region" description="Basic and acidic residues" evidence="1">
    <location>
        <begin position="350"/>
        <end position="362"/>
    </location>
</feature>